<feature type="domain" description="Transposase IS204/IS1001/IS1096/IS1165 DDE" evidence="1">
    <location>
        <begin position="43"/>
        <end position="308"/>
    </location>
</feature>
<dbReference type="PANTHER" id="PTHR33498">
    <property type="entry name" value="TRANSPOSASE FOR INSERTION SEQUENCE ELEMENT IS1557"/>
    <property type="match status" value="1"/>
</dbReference>
<evidence type="ECO:0000259" key="1">
    <source>
        <dbReference type="Pfam" id="PF01610"/>
    </source>
</evidence>
<dbReference type="Proteomes" id="UP000294850">
    <property type="component" value="Unassembled WGS sequence"/>
</dbReference>
<keyword evidence="3" id="KW-1185">Reference proteome</keyword>
<protein>
    <submittedName>
        <fullName evidence="2">DDE transposase</fullName>
    </submittedName>
</protein>
<sequence>MLPPGRKQLQQQYKDHISDYQGWDQKDHAEDWMLYANNAGVHLSIDETALSNGELYTIVTNKAAKGRKGALVAMVKGTQADTVIEVLRKIPKRIRYKVKEVTLDMAANMNKIITRCFPKADKVIDRFHVQKLAYDAVQEIRIKYRWEALDQENDAIKTAKATGKPYEIELLENGDTLKQLLARSRYLLFKHRDKWTTSQLTRAKLLFERYPVINQAYNLSLKLGTIFRSYTSKELAYKPLAFWYDDVERSGLESFRTVAKSIEGHYIEILNFFNNRSTNASAESFNAKIKAFRSTSRGVRDISFFLFRLSKLYA</sequence>
<dbReference type="Pfam" id="PF01610">
    <property type="entry name" value="DDE_Tnp_ISL3"/>
    <property type="match status" value="1"/>
</dbReference>
<reference evidence="2 3" key="1">
    <citation type="submission" date="2019-03" db="EMBL/GenBank/DDBJ databases">
        <title>Dyadobacter AR-3-6 sp. nov., isolated from arctic soil.</title>
        <authorList>
            <person name="Chaudhary D.K."/>
        </authorList>
    </citation>
    <scope>NUCLEOTIDE SEQUENCE [LARGE SCALE GENOMIC DNA]</scope>
    <source>
        <strain evidence="2 3">AR-3-6</strain>
    </source>
</reference>
<gene>
    <name evidence="2" type="ORF">E0F88_17865</name>
</gene>
<dbReference type="PANTHER" id="PTHR33498:SF1">
    <property type="entry name" value="TRANSPOSASE FOR INSERTION SEQUENCE ELEMENT IS1557"/>
    <property type="match status" value="1"/>
</dbReference>
<comment type="caution">
    <text evidence="2">The sequence shown here is derived from an EMBL/GenBank/DDBJ whole genome shotgun (WGS) entry which is preliminary data.</text>
</comment>
<evidence type="ECO:0000313" key="3">
    <source>
        <dbReference type="Proteomes" id="UP000294850"/>
    </source>
</evidence>
<evidence type="ECO:0000313" key="2">
    <source>
        <dbReference type="EMBL" id="TDE13764.1"/>
    </source>
</evidence>
<accession>A0A4R5DNN5</accession>
<dbReference type="InterPro" id="IPR002560">
    <property type="entry name" value="Transposase_DDE"/>
</dbReference>
<dbReference type="EMBL" id="SMFL01000006">
    <property type="protein sequence ID" value="TDE13764.1"/>
    <property type="molecule type" value="Genomic_DNA"/>
</dbReference>
<proteinExistence type="predicted"/>
<organism evidence="2 3">
    <name type="scientific">Dyadobacter psychrotolerans</name>
    <dbReference type="NCBI Taxonomy" id="2541721"/>
    <lineage>
        <taxon>Bacteria</taxon>
        <taxon>Pseudomonadati</taxon>
        <taxon>Bacteroidota</taxon>
        <taxon>Cytophagia</taxon>
        <taxon>Cytophagales</taxon>
        <taxon>Spirosomataceae</taxon>
        <taxon>Dyadobacter</taxon>
    </lineage>
</organism>
<dbReference type="AlphaFoldDB" id="A0A4R5DNN5"/>
<dbReference type="OrthoDB" id="2110692at2"/>
<dbReference type="InterPro" id="IPR047951">
    <property type="entry name" value="Transpos_ISL3"/>
</dbReference>
<name>A0A4R5DNN5_9BACT</name>